<dbReference type="InterPro" id="IPR027417">
    <property type="entry name" value="P-loop_NTPase"/>
</dbReference>
<feature type="domain" description="ATPase AAA-type core" evidence="2">
    <location>
        <begin position="27"/>
        <end position="132"/>
    </location>
</feature>
<dbReference type="PANTHER" id="PTHR46411">
    <property type="entry name" value="FAMILY ATPASE, PUTATIVE-RELATED"/>
    <property type="match status" value="1"/>
</dbReference>
<feature type="compositionally biased region" description="Basic residues" evidence="1">
    <location>
        <begin position="1168"/>
        <end position="1179"/>
    </location>
</feature>
<keyword evidence="4" id="KW-1185">Reference proteome</keyword>
<protein>
    <recommendedName>
        <fullName evidence="2">ATPase AAA-type core domain-containing protein</fullName>
    </recommendedName>
</protein>
<dbReference type="InterPro" id="IPR003959">
    <property type="entry name" value="ATPase_AAA_core"/>
</dbReference>
<dbReference type="PANTHER" id="PTHR46411:SF2">
    <property type="entry name" value="AAA+ ATPASE DOMAIN-CONTAINING PROTEIN"/>
    <property type="match status" value="1"/>
</dbReference>
<proteinExistence type="predicted"/>
<feature type="compositionally biased region" description="Low complexity" evidence="1">
    <location>
        <begin position="939"/>
        <end position="953"/>
    </location>
</feature>
<feature type="region of interest" description="Disordered" evidence="1">
    <location>
        <begin position="593"/>
        <end position="615"/>
    </location>
</feature>
<feature type="compositionally biased region" description="Polar residues" evidence="1">
    <location>
        <begin position="989"/>
        <end position="998"/>
    </location>
</feature>
<dbReference type="SUPFAM" id="SSF52540">
    <property type="entry name" value="P-loop containing nucleoside triphosphate hydrolases"/>
    <property type="match status" value="1"/>
</dbReference>
<dbReference type="Proteomes" id="UP001556367">
    <property type="component" value="Unassembled WGS sequence"/>
</dbReference>
<feature type="region of interest" description="Disordered" evidence="1">
    <location>
        <begin position="933"/>
        <end position="963"/>
    </location>
</feature>
<organism evidence="3 4">
    <name type="scientific">Hohenbuehelia grisea</name>
    <dbReference type="NCBI Taxonomy" id="104357"/>
    <lineage>
        <taxon>Eukaryota</taxon>
        <taxon>Fungi</taxon>
        <taxon>Dikarya</taxon>
        <taxon>Basidiomycota</taxon>
        <taxon>Agaricomycotina</taxon>
        <taxon>Agaricomycetes</taxon>
        <taxon>Agaricomycetidae</taxon>
        <taxon>Agaricales</taxon>
        <taxon>Pleurotineae</taxon>
        <taxon>Pleurotaceae</taxon>
        <taxon>Hohenbuehelia</taxon>
    </lineage>
</organism>
<sequence>MFLREPRVLDHPVPDTLLLLSKQIFSAEATSEHVKRPLYVLGGGDLGTKASELDAALERIFDVATAWKAIVLIDEADLFLEQRSLHDLKRNVMVAVFLCHVKYYRGILFLTTNRVKAFDEAFLSRIHVALHFHELSLESKTQVWKAFMAKAGAKRSVEELEELAKRDVNGAGLVRGCAGSHAHVVGTRNQPAPILRNKQHEYVADDEDDDDAVSHLDPDEEVEAYEMVIESGIAKEEDENALDELHTMASNDKPVEEDDLLLSQNIGGLLDNEWAPDFNEDEGSEDAIALVARHLEGISLSMAPKPRNGTSLFGKPEESEDEEQSRSSTAADSEESSEEYEIEDILESTVDDKSPQPDGAAGIFGAMEGIYNAKAAIKRFWKRENESGTGQNDKATKDARSTLIDLDFLDLCYNTQAKTLICTKCPTALSYRSVHCHFSTPIVKVAIALPTVLHRTVLQEVVHDLRQTSPTFYTNLKTVLAEHGINPTYIVNTQSVDEWHRSFATLYPLYPATIPPIDGLRIYPAVRCKYCSRCYISKENYSRHFVKTSSGSKICGQSPEGLPFQKALNAVNRENIRVHHRVIDFAMGAGRKNEKAKAKDEDEDDPPDSGLAKYDSIPDGVPVLAQSFSRTNALQLYFAVEAKLTELGSTPGETRSSWKEKLQAHRTRLLEYAIQAQDSVKKDSFIETEGISKFLEPFETAQVHNACHTPLRGGYSSHRLRRRLVSLREEGAQTDTLLVQSFHPSVRFLFKVCSPQTRPGTDWKANIGPTTLGIYCTVQEMLICALAKHISKPILSRDGTKTLFALTPVQERCARDLIASLHIDRSTPLSMQERHNALPKMYKLLYQIYFPPPTTKFLRQSFASPLIAFLATMWLKKDGSYLEIQELTPYLAKVQFMMRLAGFHKIYESFQAVEEEEIAGALLDGDRLGSKHRRNLNGSSSSEAPSDDSSIVSNDSGESKHTLENPLVDDDFLLENTMKDSRPRRKNLSDMSKSSNQRAKLAHKGGSCESCLSTLLRVLETDEAACSFAKAYTGTYLREFMPTPFATLQSWMHIGTHIANNTNRRPVIVVTDDAGGTIQAGSATFTLDEFFQATKHKIALLLRLVSKISMGINLAELGIQYDPHSIQDTMDEKTPESFTRPQSIEAIIINPMVKEETFGRGTPTSKQKQPKRSKPRRAQSSRAPDAPFKPKQELSNATATETELPKVRRSARTRKVREMD</sequence>
<feature type="region of interest" description="Disordered" evidence="1">
    <location>
        <begin position="1149"/>
        <end position="1220"/>
    </location>
</feature>
<evidence type="ECO:0000313" key="4">
    <source>
        <dbReference type="Proteomes" id="UP001556367"/>
    </source>
</evidence>
<comment type="caution">
    <text evidence="3">The sequence shown here is derived from an EMBL/GenBank/DDBJ whole genome shotgun (WGS) entry which is preliminary data.</text>
</comment>
<feature type="compositionally biased region" description="Acidic residues" evidence="1">
    <location>
        <begin position="332"/>
        <end position="346"/>
    </location>
</feature>
<evidence type="ECO:0000256" key="1">
    <source>
        <dbReference type="SAM" id="MobiDB-lite"/>
    </source>
</evidence>
<feature type="region of interest" description="Disordered" evidence="1">
    <location>
        <begin position="979"/>
        <end position="1001"/>
    </location>
</feature>
<dbReference type="Pfam" id="PF00004">
    <property type="entry name" value="AAA"/>
    <property type="match status" value="1"/>
</dbReference>
<feature type="compositionally biased region" description="Basic residues" evidence="1">
    <location>
        <begin position="1207"/>
        <end position="1220"/>
    </location>
</feature>
<evidence type="ECO:0000259" key="2">
    <source>
        <dbReference type="Pfam" id="PF00004"/>
    </source>
</evidence>
<name>A0ABR3J9Y4_9AGAR</name>
<dbReference type="EMBL" id="JASNQZ010000010">
    <property type="protein sequence ID" value="KAL0952268.1"/>
    <property type="molecule type" value="Genomic_DNA"/>
</dbReference>
<dbReference type="Gene3D" id="3.40.50.300">
    <property type="entry name" value="P-loop containing nucleotide triphosphate hydrolases"/>
    <property type="match status" value="1"/>
</dbReference>
<evidence type="ECO:0000313" key="3">
    <source>
        <dbReference type="EMBL" id="KAL0952268.1"/>
    </source>
</evidence>
<gene>
    <name evidence="3" type="ORF">HGRIS_006558</name>
</gene>
<feature type="region of interest" description="Disordered" evidence="1">
    <location>
        <begin position="301"/>
        <end position="361"/>
    </location>
</feature>
<accession>A0ABR3J9Y4</accession>
<reference evidence="4" key="1">
    <citation type="submission" date="2024-06" db="EMBL/GenBank/DDBJ databases">
        <title>Multi-omics analyses provide insights into the biosynthesis of the anticancer antibiotic pleurotin in Hohenbuehelia grisea.</title>
        <authorList>
            <person name="Weaver J.A."/>
            <person name="Alberti F."/>
        </authorList>
    </citation>
    <scope>NUCLEOTIDE SEQUENCE [LARGE SCALE GENOMIC DNA]</scope>
    <source>
        <strain evidence="4">T-177</strain>
    </source>
</reference>